<accession>A0ABQ4XRJ6</accession>
<comment type="caution">
    <text evidence="2">The sequence shown here is derived from an EMBL/GenBank/DDBJ whole genome shotgun (WGS) entry which is preliminary data.</text>
</comment>
<feature type="region of interest" description="Disordered" evidence="1">
    <location>
        <begin position="263"/>
        <end position="282"/>
    </location>
</feature>
<proteinExistence type="predicted"/>
<protein>
    <submittedName>
        <fullName evidence="2">Uncharacterized protein</fullName>
    </submittedName>
</protein>
<feature type="compositionally biased region" description="Pro residues" evidence="1">
    <location>
        <begin position="271"/>
        <end position="282"/>
    </location>
</feature>
<gene>
    <name evidence="2" type="ORF">Tco_0682579</name>
</gene>
<feature type="region of interest" description="Disordered" evidence="1">
    <location>
        <begin position="108"/>
        <end position="174"/>
    </location>
</feature>
<name>A0ABQ4XRJ6_9ASTR</name>
<dbReference type="EMBL" id="BQNB010009760">
    <property type="protein sequence ID" value="GJS68014.1"/>
    <property type="molecule type" value="Genomic_DNA"/>
</dbReference>
<sequence>MGTRELTREAIEGDLEDSTVTYTEVSSSFEDLSDIGSPGVNGLPMMLEDPYMEATLQSPPSPDYMPGPEHPPLPVYVLYVPEPVYLEFMPSEDEVFPAEEQLLPAVVSPTANSPGYITDSDPEEDPADYPADRGDDDDDDESSDDDEDDKDDVEEDEDEEGEEHPASADSVPPPIHRVMARMYVRAQTPISLPSDTEVVRLLAIPTTPPSPLSLWSSPLPHILSPLPQILSPPLLVSPSPLPASLTYPLGYRAAMIRLRVVSPSTSHPLPSSTPPSGTPPLLPIPLPTPSPPLLLPSTVCIASVSEVTLPPHKRLCIALGPRYEVGKSSSAPTARPTRGFRAYYGFVGTLDDEIRRDPKREDTDEIYVRLDDAQDDRSLMSAQLNMLRRDRRAHARTARLMETKARLSREAWVQSMDARDIAYFEVRTLRTTVLPQQTEIRDLWAADHKRQTQLTKALTLLRIALQSQQGPANGPTQPDVPEEAGSSS</sequence>
<reference evidence="2" key="1">
    <citation type="journal article" date="2022" name="Int. J. Mol. Sci.">
        <title>Draft Genome of Tanacetum Coccineum: Genomic Comparison of Closely Related Tanacetum-Family Plants.</title>
        <authorList>
            <person name="Yamashiro T."/>
            <person name="Shiraishi A."/>
            <person name="Nakayama K."/>
            <person name="Satake H."/>
        </authorList>
    </citation>
    <scope>NUCLEOTIDE SEQUENCE</scope>
</reference>
<evidence type="ECO:0000256" key="1">
    <source>
        <dbReference type="SAM" id="MobiDB-lite"/>
    </source>
</evidence>
<keyword evidence="3" id="KW-1185">Reference proteome</keyword>
<feature type="region of interest" description="Disordered" evidence="1">
    <location>
        <begin position="466"/>
        <end position="488"/>
    </location>
</feature>
<dbReference type="Proteomes" id="UP001151760">
    <property type="component" value="Unassembled WGS sequence"/>
</dbReference>
<evidence type="ECO:0000313" key="2">
    <source>
        <dbReference type="EMBL" id="GJS68014.1"/>
    </source>
</evidence>
<evidence type="ECO:0000313" key="3">
    <source>
        <dbReference type="Proteomes" id="UP001151760"/>
    </source>
</evidence>
<organism evidence="2 3">
    <name type="scientific">Tanacetum coccineum</name>
    <dbReference type="NCBI Taxonomy" id="301880"/>
    <lineage>
        <taxon>Eukaryota</taxon>
        <taxon>Viridiplantae</taxon>
        <taxon>Streptophyta</taxon>
        <taxon>Embryophyta</taxon>
        <taxon>Tracheophyta</taxon>
        <taxon>Spermatophyta</taxon>
        <taxon>Magnoliopsida</taxon>
        <taxon>eudicotyledons</taxon>
        <taxon>Gunneridae</taxon>
        <taxon>Pentapetalae</taxon>
        <taxon>asterids</taxon>
        <taxon>campanulids</taxon>
        <taxon>Asterales</taxon>
        <taxon>Asteraceae</taxon>
        <taxon>Asteroideae</taxon>
        <taxon>Anthemideae</taxon>
        <taxon>Anthemidinae</taxon>
        <taxon>Tanacetum</taxon>
    </lineage>
</organism>
<feature type="compositionally biased region" description="Acidic residues" evidence="1">
    <location>
        <begin position="134"/>
        <end position="162"/>
    </location>
</feature>
<reference evidence="2" key="2">
    <citation type="submission" date="2022-01" db="EMBL/GenBank/DDBJ databases">
        <authorList>
            <person name="Yamashiro T."/>
            <person name="Shiraishi A."/>
            <person name="Satake H."/>
            <person name="Nakayama K."/>
        </authorList>
    </citation>
    <scope>NUCLEOTIDE SEQUENCE</scope>
</reference>
<feature type="compositionally biased region" description="Polar residues" evidence="1">
    <location>
        <begin position="466"/>
        <end position="476"/>
    </location>
</feature>